<dbReference type="InterPro" id="IPR041457">
    <property type="entry name" value="CxC2_KDZ-assoc"/>
</dbReference>
<evidence type="ECO:0000313" key="3">
    <source>
        <dbReference type="Proteomes" id="UP001175228"/>
    </source>
</evidence>
<feature type="domain" description="CxC2-like cysteine cluster KDZ transposase-associated" evidence="1">
    <location>
        <begin position="205"/>
        <end position="311"/>
    </location>
</feature>
<dbReference type="EMBL" id="JAUEPU010000005">
    <property type="protein sequence ID" value="KAK0502208.1"/>
    <property type="molecule type" value="Genomic_DNA"/>
</dbReference>
<comment type="caution">
    <text evidence="2">The sequence shown here is derived from an EMBL/GenBank/DDBJ whole genome shotgun (WGS) entry which is preliminary data.</text>
</comment>
<evidence type="ECO:0000259" key="1">
    <source>
        <dbReference type="Pfam" id="PF18803"/>
    </source>
</evidence>
<dbReference type="Proteomes" id="UP001175228">
    <property type="component" value="Unassembled WGS sequence"/>
</dbReference>
<dbReference type="Pfam" id="PF18758">
    <property type="entry name" value="KDZ"/>
    <property type="match status" value="1"/>
</dbReference>
<dbReference type="AlphaFoldDB" id="A0AA39QIH0"/>
<dbReference type="PANTHER" id="PTHR33096:SF1">
    <property type="entry name" value="CXC1-LIKE CYSTEINE CLUSTER ASSOCIATED WITH KDZ TRANSPOSASES DOMAIN-CONTAINING PROTEIN"/>
    <property type="match status" value="1"/>
</dbReference>
<protein>
    <recommendedName>
        <fullName evidence="1">CxC2-like cysteine cluster KDZ transposase-associated domain-containing protein</fullName>
    </recommendedName>
</protein>
<gene>
    <name evidence="2" type="ORF">EDD18DRAFT_1065649</name>
</gene>
<accession>A0AA39QIH0</accession>
<reference evidence="2" key="1">
    <citation type="submission" date="2023-06" db="EMBL/GenBank/DDBJ databases">
        <authorList>
            <consortium name="Lawrence Berkeley National Laboratory"/>
            <person name="Ahrendt S."/>
            <person name="Sahu N."/>
            <person name="Indic B."/>
            <person name="Wong-Bajracharya J."/>
            <person name="Merenyi Z."/>
            <person name="Ke H.-M."/>
            <person name="Monk M."/>
            <person name="Kocsube S."/>
            <person name="Drula E."/>
            <person name="Lipzen A."/>
            <person name="Balint B."/>
            <person name="Henrissat B."/>
            <person name="Andreopoulos B."/>
            <person name="Martin F.M."/>
            <person name="Harder C.B."/>
            <person name="Rigling D."/>
            <person name="Ford K.L."/>
            <person name="Foster G.D."/>
            <person name="Pangilinan J."/>
            <person name="Papanicolaou A."/>
            <person name="Barry K."/>
            <person name="LaButti K."/>
            <person name="Viragh M."/>
            <person name="Koriabine M."/>
            <person name="Yan M."/>
            <person name="Riley R."/>
            <person name="Champramary S."/>
            <person name="Plett K.L."/>
            <person name="Tsai I.J."/>
            <person name="Slot J."/>
            <person name="Sipos G."/>
            <person name="Plett J."/>
            <person name="Nagy L.G."/>
            <person name="Grigoriev I.V."/>
        </authorList>
    </citation>
    <scope>NUCLEOTIDE SEQUENCE</scope>
    <source>
        <strain evidence="2">HWK02</strain>
    </source>
</reference>
<name>A0AA39QIH0_9AGAR</name>
<proteinExistence type="predicted"/>
<evidence type="ECO:0000313" key="2">
    <source>
        <dbReference type="EMBL" id="KAK0502208.1"/>
    </source>
</evidence>
<organism evidence="2 3">
    <name type="scientific">Armillaria luteobubalina</name>
    <dbReference type="NCBI Taxonomy" id="153913"/>
    <lineage>
        <taxon>Eukaryota</taxon>
        <taxon>Fungi</taxon>
        <taxon>Dikarya</taxon>
        <taxon>Basidiomycota</taxon>
        <taxon>Agaricomycotina</taxon>
        <taxon>Agaricomycetes</taxon>
        <taxon>Agaricomycetidae</taxon>
        <taxon>Agaricales</taxon>
        <taxon>Marasmiineae</taxon>
        <taxon>Physalacriaceae</taxon>
        <taxon>Armillaria</taxon>
    </lineage>
</organism>
<dbReference type="InterPro" id="IPR040521">
    <property type="entry name" value="KDZ"/>
</dbReference>
<dbReference type="Pfam" id="PF18803">
    <property type="entry name" value="CxC2"/>
    <property type="match status" value="1"/>
</dbReference>
<sequence>MSQRGRKRVRRAIAEHYVSLSAGGWVPVRPSITRSRSTPATGVTRIHHTEFSVSHEGEAFVSHSHEDIPIVYNTIGSHSHTSNIVSSSSDDSHDPTLEDFDVSAAQELTEHILHLRSSRKKRTIEQEPLHRWAKEIDSYLAEFLHLEGRSGPHACGSCGEEACFRCASCYNGPSFCQRCIVEAHRCMPFHRIEEWTGSFYTRVSLKKLGLIVQLGHPPGETCTSPRPSGRQVVVMDIEGIHEVNVAFCGCHRALDHYVQMLRIQWFPGSVEHPRTAITFRALRHFQLLSFMSKASAYEYYHTLERLTDNTGVYRCPNLYQVFLRIVREWRHVRMLKRHGRGNDPSGSKGTKVGDCVVHCLACPRPGVNMVPKRVKEDEWVDVLFICGDANFRLSRFNVSSILRDPRLNKGYSYFVEEEEFAKHLALHEGSMPEEANTCNNHDAIKLATMRGGKGMATSGVGGAICARHECRRASSVVDLKKGEQYVYMDYALLKSLMTDTPKSVIISYDIGCQWHKNLWKRIEQYGPELALPIKPDNVIILVPKFHLPAHISECQEEFSFNLEPKVGTSDGEAPERGWAASNLVASSTKEMGPGSRRDTLDDHWGDNNWRKCVNIGISLLRNIQEAVPQREEHRVTFETFSETIAHSQGGMECLKQWTESVEAWEKRRFSKIPVPNPYVPTVKPLTLASVRLQLARDESDRDWGLPSGMTITASKMIIDGVHTEQLQCRAKVLEKEANLRRRIEAWMDVQRVYVPEIMGIRDQMDKDAEGDCVVAWNIDLLLPSKLLGNKVLTCDNRLYRYEWDVRRAQAAEALAGVRHKVILETYVMNHKESYGHGQRQGNKSHILLEDCRKGKANFMATYNRARDALFELAKPLDLLEGLSNTYPRLNSEDIVPLKQYKKVLQNDTGNPKQRETSGETRRQLSWLWVQAGATENMESEELQDALRIEWCRVRARAQRWTEECILLREEMARVIRSHDHLIELWTRRAESTIEGTAGGARAYALRQANIHRQMRDYCLKLWKHVDEWLLIGHTQGNIVNEGDDDEAEDE</sequence>
<keyword evidence="3" id="KW-1185">Reference proteome</keyword>
<dbReference type="PANTHER" id="PTHR33096">
    <property type="entry name" value="CXC2 DOMAIN-CONTAINING PROTEIN"/>
    <property type="match status" value="1"/>
</dbReference>